<proteinExistence type="predicted"/>
<evidence type="ECO:0000313" key="2">
    <source>
        <dbReference type="EMBL" id="SEM12306.1"/>
    </source>
</evidence>
<keyword evidence="2" id="KW-0489">Methyltransferase</keyword>
<dbReference type="InterPro" id="IPR029063">
    <property type="entry name" value="SAM-dependent_MTases_sf"/>
</dbReference>
<dbReference type="Proteomes" id="UP000199664">
    <property type="component" value="Unassembled WGS sequence"/>
</dbReference>
<accession>A0A1H7VSW0</accession>
<dbReference type="Gene3D" id="3.40.50.150">
    <property type="entry name" value="Vaccinia Virus protein VP39"/>
    <property type="match status" value="1"/>
</dbReference>
<protein>
    <submittedName>
        <fullName evidence="2">Methyltransferase, FkbM family</fullName>
    </submittedName>
</protein>
<dbReference type="EMBL" id="FOAN01000007">
    <property type="protein sequence ID" value="SEM12306.1"/>
    <property type="molecule type" value="Genomic_DNA"/>
</dbReference>
<keyword evidence="2" id="KW-0808">Transferase</keyword>
<dbReference type="AlphaFoldDB" id="A0A1H7VSW0"/>
<dbReference type="NCBIfam" id="TIGR01444">
    <property type="entry name" value="fkbM_fam"/>
    <property type="match status" value="1"/>
</dbReference>
<dbReference type="OrthoDB" id="9814604at2"/>
<dbReference type="PANTHER" id="PTHR34203">
    <property type="entry name" value="METHYLTRANSFERASE, FKBM FAMILY PROTEIN"/>
    <property type="match status" value="1"/>
</dbReference>
<organism evidence="2 3">
    <name type="scientific">Bosea lupini</name>
    <dbReference type="NCBI Taxonomy" id="1036779"/>
    <lineage>
        <taxon>Bacteria</taxon>
        <taxon>Pseudomonadati</taxon>
        <taxon>Pseudomonadota</taxon>
        <taxon>Alphaproteobacteria</taxon>
        <taxon>Hyphomicrobiales</taxon>
        <taxon>Boseaceae</taxon>
        <taxon>Bosea</taxon>
    </lineage>
</organism>
<dbReference type="Pfam" id="PF05050">
    <property type="entry name" value="Methyltransf_21"/>
    <property type="match status" value="1"/>
</dbReference>
<feature type="domain" description="Methyltransferase FkbM" evidence="1">
    <location>
        <begin position="47"/>
        <end position="185"/>
    </location>
</feature>
<dbReference type="GO" id="GO:0032259">
    <property type="term" value="P:methylation"/>
    <property type="evidence" value="ECO:0007669"/>
    <property type="project" value="UniProtKB-KW"/>
</dbReference>
<sequence>MKPVAYPRGTAKSLSRSLRVYHGDHVRKVAMDSLYARFLRAGDLAFDIGAHVGDRISSFRRLGARVVALEPQPGPARALRLIHGRDPKVTLVEAACGDSEGTATLRINTANPTVSTLSGEFVDAAHGQDGWREQVWDRELTVPCTTLDALIAKHGLPAFVKIDVEGFEAHVLAGLSQTPAALSFEFTTIQRDVAEACLARLAALGTYRFNVALGESQQLAFLEPVDGEAMRGHIRDLPHDANSGDVYALLSR</sequence>
<gene>
    <name evidence="2" type="ORF">SAMN04515666_107248</name>
</gene>
<dbReference type="InterPro" id="IPR006342">
    <property type="entry name" value="FkbM_mtfrase"/>
</dbReference>
<dbReference type="RefSeq" id="WP_091839195.1">
    <property type="nucleotide sequence ID" value="NZ_FOAN01000007.1"/>
</dbReference>
<name>A0A1H7VSW0_9HYPH</name>
<dbReference type="PANTHER" id="PTHR34203:SF15">
    <property type="entry name" value="SLL1173 PROTEIN"/>
    <property type="match status" value="1"/>
</dbReference>
<dbReference type="InterPro" id="IPR052514">
    <property type="entry name" value="SAM-dependent_MTase"/>
</dbReference>
<dbReference type="GO" id="GO:0008168">
    <property type="term" value="F:methyltransferase activity"/>
    <property type="evidence" value="ECO:0007669"/>
    <property type="project" value="UniProtKB-KW"/>
</dbReference>
<reference evidence="3" key="1">
    <citation type="submission" date="2016-10" db="EMBL/GenBank/DDBJ databases">
        <authorList>
            <person name="Varghese N."/>
            <person name="Submissions S."/>
        </authorList>
    </citation>
    <scope>NUCLEOTIDE SEQUENCE [LARGE SCALE GENOMIC DNA]</scope>
    <source>
        <strain evidence="3">LMG 26383,CCUG 61248,R- 45681</strain>
    </source>
</reference>
<evidence type="ECO:0000313" key="3">
    <source>
        <dbReference type="Proteomes" id="UP000199664"/>
    </source>
</evidence>
<evidence type="ECO:0000259" key="1">
    <source>
        <dbReference type="Pfam" id="PF05050"/>
    </source>
</evidence>
<keyword evidence="3" id="KW-1185">Reference proteome</keyword>
<dbReference type="SUPFAM" id="SSF53335">
    <property type="entry name" value="S-adenosyl-L-methionine-dependent methyltransferases"/>
    <property type="match status" value="1"/>
</dbReference>
<dbReference type="STRING" id="1036779.SAMN04515666_107248"/>